<reference evidence="3 4" key="1">
    <citation type="submission" date="2019-03" db="EMBL/GenBank/DDBJ databases">
        <title>Genomic Encyclopedia of Type Strains, Phase III (KMG-III): the genomes of soil and plant-associated and newly described type strains.</title>
        <authorList>
            <person name="Whitman W."/>
        </authorList>
    </citation>
    <scope>NUCLEOTIDE SEQUENCE [LARGE SCALE GENOMIC DNA]</scope>
    <source>
        <strain evidence="3 4">CGMCC 1.12802</strain>
    </source>
</reference>
<dbReference type="InterPro" id="IPR026444">
    <property type="entry name" value="Secre_tail"/>
</dbReference>
<dbReference type="EMBL" id="SOEO01000003">
    <property type="protein sequence ID" value="TDX83002.1"/>
    <property type="molecule type" value="Genomic_DNA"/>
</dbReference>
<dbReference type="Proteomes" id="UP000295313">
    <property type="component" value="Unassembled WGS sequence"/>
</dbReference>
<keyword evidence="4" id="KW-1185">Reference proteome</keyword>
<dbReference type="NCBIfam" id="TIGR04183">
    <property type="entry name" value="Por_Secre_tail"/>
    <property type="match status" value="1"/>
</dbReference>
<name>A0A4R8I8P8_9FLAO</name>
<dbReference type="OrthoDB" id="906679at2"/>
<organism evidence="3 4">
    <name type="scientific">Epilithonimonas xixisoli</name>
    <dbReference type="NCBI Taxonomy" id="1476462"/>
    <lineage>
        <taxon>Bacteria</taxon>
        <taxon>Pseudomonadati</taxon>
        <taxon>Bacteroidota</taxon>
        <taxon>Flavobacteriia</taxon>
        <taxon>Flavobacteriales</taxon>
        <taxon>Weeksellaceae</taxon>
        <taxon>Chryseobacterium group</taxon>
        <taxon>Epilithonimonas</taxon>
    </lineage>
</organism>
<evidence type="ECO:0000313" key="3">
    <source>
        <dbReference type="EMBL" id="TDX83002.1"/>
    </source>
</evidence>
<protein>
    <recommendedName>
        <fullName evidence="2">GEVED domain-containing protein</fullName>
    </recommendedName>
</protein>
<evidence type="ECO:0000313" key="4">
    <source>
        <dbReference type="Proteomes" id="UP000295313"/>
    </source>
</evidence>
<sequence length="1426" mass="152084">MKVNLLICGFERVFRNFIFFCLMLFCVVNISAQATLNYFEDFEGTNNWTFVNGTQANKWHVGSATSNGLGSKSLYISNDNGVNNTYNINSASVTHAYRGITIPAGTTNTTLSFDWRAEGERGCTLVVFCTDYDYFRVWLVPSTFNPTAGTQITAGGGNIQVDGNFRGQGSFVTFTGTENLSTFAGTTMKLVFEWRNDGNTGTQPPAAIDNVSLNVNSCIINPTTTNTYDRILNMSLTNSLGSTYTNATPTGNSGYLYTNNQPPLDLVRGSTTNTLSMTFGTDDPANVQYSGAWIDFNGNGIFEASETIAMATSPATSNASVIYTFSIPAGASLGQKRIRLRGGSDTAYTNAGACNTSIYGDTEDYNVNIVDSSISNNYTWNGNVNSNWQIASNWSPNGIPTTFDNITIVSGANNLNITDNRTINNFALNGNLNMAANSNLIIRGNVSYNGSAAANLNCASKIEIRSASSQTIPPLNYGTLDATGGSRILPNTGTVGICNIFTPGVGTYTVTGSTVNYFSPTAANNYTLSPFTYNNLRFSGAATFTIGQGNTINVQGNYTQSAGLVNLTNFTSGNNTLNIDGDMSITGGTFNMNANATAGATSTVNLKGDLTISSAGKLDATQGNNTGKVFNFNGIGNGTSASQIQSLNVAFPDAARNRRIQFYAKTGSYVQLSRDFDLGDNSRFYVEGGAVLDFGFTGTTPNNITGNGRVATDFTASAGAYLKISSPQGVSDTAGAVGNIRTTNNPSFAASTFHYIGKVNQSMGTGIGSGLNGSAVIVELDNNSLVLSPSNEFRLINLPNVNINNGLGGALDIRRGRVEETDTNFISNGSTVSGSGTLKMATGTSYKITKPSASATEAEYVPRFLKFELAGGEIELASTGNQILRASNAYQNLAFTNTGTKTLRGTTTVANLTRVTGGSLIIPSTADNVSAIVLTAKKGLQNTGGTVTFENNAQLLQDADAVNVGNIQSQRLATDINNLSTRMDYIYWSSPVAGQGLQAFSPGTPANRLYQYNESNDLFNAVNQTLEPNFVAGKGYAFRAESTVVNGSSKTYAFTGTPNNGNINYDIKRSPNTGAGNSVIHGYNLVGNPYPSNIRFDELYLGNSALIWNTAYFWTNNNFTPNQAGSGYVPNNYAIYNGTGGNSATQAANGTGITVAPNGIVKVGQAFIIQKKDFGTGSLQFRNSYSASNVLRVADNGTFFQKNGASKNRFWLTLTSPKDIVNSILVGYIPGATDGYEIDFDGELFVVGSDSFYSVLGARKLAINGKSDAFSVEDVVPVGNVFSVAGDYTIKLQSPEGIFENNQTIYLKDKLLNKYINLSQENSYTFAAVKGTDATRFEIVYKESTVLGNAETGKSDFQVYRDGEAFVVKSSKVLGEIVLYDASGKLVRSYRSHTKDFKIEAATLPNGIFIIKAENSGDVRTKKIIR</sequence>
<dbReference type="Pfam" id="PF20009">
    <property type="entry name" value="GEVED"/>
    <property type="match status" value="1"/>
</dbReference>
<keyword evidence="1" id="KW-0732">Signal</keyword>
<dbReference type="InterPro" id="IPR045474">
    <property type="entry name" value="GEVED"/>
</dbReference>
<accession>A0A4R8I8P8</accession>
<comment type="caution">
    <text evidence="3">The sequence shown here is derived from an EMBL/GenBank/DDBJ whole genome shotgun (WGS) entry which is preliminary data.</text>
</comment>
<proteinExistence type="predicted"/>
<feature type="domain" description="GEVED" evidence="2">
    <location>
        <begin position="291"/>
        <end position="368"/>
    </location>
</feature>
<evidence type="ECO:0000259" key="2">
    <source>
        <dbReference type="Pfam" id="PF20009"/>
    </source>
</evidence>
<gene>
    <name evidence="3" type="ORF">B0I22_3057</name>
</gene>
<evidence type="ECO:0000256" key="1">
    <source>
        <dbReference type="ARBA" id="ARBA00022729"/>
    </source>
</evidence>